<keyword evidence="3" id="KW-0964">Secreted</keyword>
<dbReference type="Proteomes" id="UP000602510">
    <property type="component" value="Unassembled WGS sequence"/>
</dbReference>
<sequence length="360" mass="40166">MVVLSVNCVVVRSEIATTVVLDENSTVAQLQSAIAAQFKFPDAAYKLDLFLAKDGGWLDMEGVSAVALDQYGYPQRFHRMKPLRFLKNAEYFGEGFQVSGDEVHVLVVAPTSVSPSLRQQVLDGRSLQELWSFSELDIPALPFTSQLKALLQRPLPFKLALGGSVDVPRGLFEPTGELISCPQLTGMINAFLSRCTLIPDATASENSWQAYYDSLLLITTCLCRAKCFDVREYRNQVDKSRSTKPRKRPDFILEHDGLVLMRGEEKNSLASIEMSTRELTNKMCQWNVLLYGDLPYILGYATSGQYLQVVAIEKSGRTCRPTALLPKFSILQDKTVALKLFYNLAFFAENGELGNSTVYV</sequence>
<gene>
    <name evidence="5" type="ORF">GN244_ATG15452</name>
</gene>
<evidence type="ECO:0000256" key="3">
    <source>
        <dbReference type="ARBA" id="ARBA00022525"/>
    </source>
</evidence>
<evidence type="ECO:0000313" key="5">
    <source>
        <dbReference type="EMBL" id="KAF4032636.1"/>
    </source>
</evidence>
<keyword evidence="6" id="KW-1185">Reference proteome</keyword>
<protein>
    <recommendedName>
        <fullName evidence="4">Crinkler effector protein N-terminal domain-containing protein</fullName>
    </recommendedName>
</protein>
<comment type="subcellular location">
    <subcellularLocation>
        <location evidence="1">Host cell</location>
    </subcellularLocation>
    <subcellularLocation>
        <location evidence="2">Secreted</location>
    </subcellularLocation>
</comment>
<comment type="caution">
    <text evidence="5">The sequence shown here is derived from an EMBL/GenBank/DDBJ whole genome shotgun (WGS) entry which is preliminary data.</text>
</comment>
<accession>A0A833T2J0</accession>
<evidence type="ECO:0000256" key="2">
    <source>
        <dbReference type="ARBA" id="ARBA00004613"/>
    </source>
</evidence>
<dbReference type="AlphaFoldDB" id="A0A833T2J0"/>
<feature type="domain" description="Crinkler effector protein N-terminal" evidence="4">
    <location>
        <begin position="5"/>
        <end position="108"/>
    </location>
</feature>
<reference evidence="5" key="1">
    <citation type="submission" date="2020-04" db="EMBL/GenBank/DDBJ databases">
        <title>Hybrid Assembly of Korean Phytophthora infestans isolates.</title>
        <authorList>
            <person name="Prokchorchik M."/>
            <person name="Lee Y."/>
            <person name="Seo J."/>
            <person name="Cho J.-H."/>
            <person name="Park Y.-E."/>
            <person name="Jang D.-C."/>
            <person name="Im J.-S."/>
            <person name="Choi J.-G."/>
            <person name="Park H.-J."/>
            <person name="Lee G.-B."/>
            <person name="Lee Y.-G."/>
            <person name="Hong S.-Y."/>
            <person name="Cho K."/>
            <person name="Sohn K.H."/>
        </authorList>
    </citation>
    <scope>NUCLEOTIDE SEQUENCE</scope>
    <source>
        <strain evidence="5">KR_1_A1</strain>
    </source>
</reference>
<organism evidence="5 6">
    <name type="scientific">Phytophthora infestans</name>
    <name type="common">Potato late blight agent</name>
    <name type="synonym">Botrytis infestans</name>
    <dbReference type="NCBI Taxonomy" id="4787"/>
    <lineage>
        <taxon>Eukaryota</taxon>
        <taxon>Sar</taxon>
        <taxon>Stramenopiles</taxon>
        <taxon>Oomycota</taxon>
        <taxon>Peronosporomycetes</taxon>
        <taxon>Peronosporales</taxon>
        <taxon>Peronosporaceae</taxon>
        <taxon>Phytophthora</taxon>
    </lineage>
</organism>
<evidence type="ECO:0000313" key="6">
    <source>
        <dbReference type="Proteomes" id="UP000602510"/>
    </source>
</evidence>
<evidence type="ECO:0000259" key="4">
    <source>
        <dbReference type="Pfam" id="PF20147"/>
    </source>
</evidence>
<dbReference type="GO" id="GO:0043657">
    <property type="term" value="C:host cell"/>
    <property type="evidence" value="ECO:0007669"/>
    <property type="project" value="UniProtKB-SubCell"/>
</dbReference>
<evidence type="ECO:0000256" key="1">
    <source>
        <dbReference type="ARBA" id="ARBA00004340"/>
    </source>
</evidence>
<dbReference type="GO" id="GO:0005576">
    <property type="term" value="C:extracellular region"/>
    <property type="evidence" value="ECO:0007669"/>
    <property type="project" value="UniProtKB-SubCell"/>
</dbReference>
<name>A0A833T2J0_PHYIN</name>
<dbReference type="InterPro" id="IPR045379">
    <property type="entry name" value="Crinkler_N"/>
</dbReference>
<dbReference type="EMBL" id="WSZM01000472">
    <property type="protein sequence ID" value="KAF4032636.1"/>
    <property type="molecule type" value="Genomic_DNA"/>
</dbReference>
<proteinExistence type="predicted"/>
<dbReference type="Pfam" id="PF20147">
    <property type="entry name" value="Crinkler"/>
    <property type="match status" value="1"/>
</dbReference>